<feature type="coiled-coil region" evidence="1">
    <location>
        <begin position="185"/>
        <end position="216"/>
    </location>
</feature>
<feature type="compositionally biased region" description="Low complexity" evidence="2">
    <location>
        <begin position="298"/>
        <end position="313"/>
    </location>
</feature>
<proteinExistence type="predicted"/>
<dbReference type="Ensembl" id="ENSLLET00000032344.1">
    <property type="protein sequence ID" value="ENSLLEP00000031143.1"/>
    <property type="gene ID" value="ENSLLEG00000019723.1"/>
</dbReference>
<keyword evidence="1" id="KW-0175">Coiled coil</keyword>
<feature type="compositionally biased region" description="Basic and acidic residues" evidence="2">
    <location>
        <begin position="335"/>
        <end position="350"/>
    </location>
</feature>
<evidence type="ECO:0000256" key="2">
    <source>
        <dbReference type="SAM" id="MobiDB-lite"/>
    </source>
</evidence>
<dbReference type="InterPro" id="IPR039284">
    <property type="entry name" value="CCDC159/163"/>
</dbReference>
<feature type="region of interest" description="Disordered" evidence="2">
    <location>
        <begin position="98"/>
        <end position="134"/>
    </location>
</feature>
<organism evidence="3 4">
    <name type="scientific">Leptobrachium leishanense</name>
    <name type="common">Leishan spiny toad</name>
    <dbReference type="NCBI Taxonomy" id="445787"/>
    <lineage>
        <taxon>Eukaryota</taxon>
        <taxon>Metazoa</taxon>
        <taxon>Chordata</taxon>
        <taxon>Craniata</taxon>
        <taxon>Vertebrata</taxon>
        <taxon>Euteleostomi</taxon>
        <taxon>Amphibia</taxon>
        <taxon>Batrachia</taxon>
        <taxon>Anura</taxon>
        <taxon>Pelobatoidea</taxon>
        <taxon>Megophryidae</taxon>
        <taxon>Leptobrachium</taxon>
    </lineage>
</organism>
<protein>
    <submittedName>
        <fullName evidence="3">Uncharacterized protein</fullName>
    </submittedName>
</protein>
<reference evidence="3" key="1">
    <citation type="submission" date="2025-08" db="UniProtKB">
        <authorList>
            <consortium name="Ensembl"/>
        </authorList>
    </citation>
    <scope>IDENTIFICATION</scope>
</reference>
<feature type="region of interest" description="Disordered" evidence="2">
    <location>
        <begin position="276"/>
        <end position="321"/>
    </location>
</feature>
<evidence type="ECO:0000313" key="3">
    <source>
        <dbReference type="Ensembl" id="ENSLLEP00000031143.1"/>
    </source>
</evidence>
<dbReference type="Proteomes" id="UP000694569">
    <property type="component" value="Unplaced"/>
</dbReference>
<evidence type="ECO:0000256" key="1">
    <source>
        <dbReference type="SAM" id="Coils"/>
    </source>
</evidence>
<evidence type="ECO:0000313" key="4">
    <source>
        <dbReference type="Proteomes" id="UP000694569"/>
    </source>
</evidence>
<reference evidence="3" key="2">
    <citation type="submission" date="2025-09" db="UniProtKB">
        <authorList>
            <consortium name="Ensembl"/>
        </authorList>
    </citation>
    <scope>IDENTIFICATION</scope>
</reference>
<sequence length="380" mass="43069">MMLCRIKPEIMISCLVFFLQERLYARGEITRGDVPFDLPQTRSPLYEDIYSKPSSLWAPYTDGSGRASPNGDHVTAGSQLLAQAKMITSLHQAVTRLERDRDQHQQRIRSLEDDVRRLRGPQGDTHGASTDRKLEELRQDLFSEIKRLQERERDVPSRDAGCALRSTASVLQEVNESKRALWSEFESLRRDMDYLHQRLRRQEEDLLRQLAESQDVKRAQDRNAKVLEGVLSGQQTHTMDITRARTETQDVQRDLLQIRSSISELKDDVRVLEDQIHRHGARSGRAANPASRKKKPVESPSPSSEDDSSPQVSLADISSEDTSCSLGVCAASYVSKDKSSSSRRELRSQEKTTSTLNGDDLSDYLDQLSDSPPELNFSDL</sequence>
<dbReference type="OrthoDB" id="9904351at2759"/>
<dbReference type="PANTHER" id="PTHR34533">
    <property type="entry name" value="TRANSMEMBRANE PROTEIN CCDC163"/>
    <property type="match status" value="1"/>
</dbReference>
<accession>A0A8C5Q0Y1</accession>
<keyword evidence="4" id="KW-1185">Reference proteome</keyword>
<feature type="region of interest" description="Disordered" evidence="2">
    <location>
        <begin position="333"/>
        <end position="380"/>
    </location>
</feature>
<dbReference type="AlphaFoldDB" id="A0A8C5Q0Y1"/>
<feature type="compositionally biased region" description="Basic and acidic residues" evidence="2">
    <location>
        <begin position="98"/>
        <end position="117"/>
    </location>
</feature>
<dbReference type="GeneTree" id="ENSGT00740000116213"/>
<name>A0A8C5Q0Y1_9ANUR</name>
<dbReference type="PANTHER" id="PTHR34533:SF3">
    <property type="entry name" value="BICD FAMILY-LIKE CARGO ADAPTER 2"/>
    <property type="match status" value="1"/>
</dbReference>